<dbReference type="EMBL" id="JAKFGM010000001">
    <property type="protein sequence ID" value="MCF2514193.1"/>
    <property type="molecule type" value="Genomic_DNA"/>
</dbReference>
<organism evidence="1 2">
    <name type="scientific">Sphingomonas cremea</name>
    <dbReference type="NCBI Taxonomy" id="2904799"/>
    <lineage>
        <taxon>Bacteria</taxon>
        <taxon>Pseudomonadati</taxon>
        <taxon>Pseudomonadota</taxon>
        <taxon>Alphaproteobacteria</taxon>
        <taxon>Sphingomonadales</taxon>
        <taxon>Sphingomonadaceae</taxon>
        <taxon>Sphingomonas</taxon>
    </lineage>
</organism>
<dbReference type="AlphaFoldDB" id="A0A9X1TXJ5"/>
<dbReference type="SUPFAM" id="SSF55021">
    <property type="entry name" value="ACT-like"/>
    <property type="match status" value="1"/>
</dbReference>
<sequence length="127" mass="13046">MYNVAIDLTDEPGSLASFGEALGAAGVSVEGGGVFTVDGVGRAHFLVEDGAAARNALEIAGLGTATIRPALIRRLKQEVPGQLGAIARALADAGVNIETQYSDHSNRLVLVVDDPMTAELVTSDWAA</sequence>
<accession>A0A9X1TXJ5</accession>
<gene>
    <name evidence="1" type="ORF">LVY65_03800</name>
</gene>
<name>A0A9X1TXJ5_9SPHN</name>
<keyword evidence="2" id="KW-1185">Reference proteome</keyword>
<dbReference type="Proteomes" id="UP001139410">
    <property type="component" value="Unassembled WGS sequence"/>
</dbReference>
<dbReference type="InterPro" id="IPR045865">
    <property type="entry name" value="ACT-like_dom_sf"/>
</dbReference>
<protein>
    <submittedName>
        <fullName evidence="1">Amino acid-binding protein</fullName>
    </submittedName>
</protein>
<reference evidence="1" key="1">
    <citation type="submission" date="2022-01" db="EMBL/GenBank/DDBJ databases">
        <authorList>
            <person name="Jo J.-H."/>
            <person name="Im W.-T."/>
        </authorList>
    </citation>
    <scope>NUCLEOTIDE SEQUENCE</scope>
    <source>
        <strain evidence="1">G124</strain>
    </source>
</reference>
<comment type="caution">
    <text evidence="1">The sequence shown here is derived from an EMBL/GenBank/DDBJ whole genome shotgun (WGS) entry which is preliminary data.</text>
</comment>
<dbReference type="Gene3D" id="3.30.2130.10">
    <property type="entry name" value="VC0802-like"/>
    <property type="match status" value="1"/>
</dbReference>
<dbReference type="RefSeq" id="WP_235066672.1">
    <property type="nucleotide sequence ID" value="NZ_JAKFGM010000001.1"/>
</dbReference>
<evidence type="ECO:0000313" key="2">
    <source>
        <dbReference type="Proteomes" id="UP001139410"/>
    </source>
</evidence>
<evidence type="ECO:0000313" key="1">
    <source>
        <dbReference type="EMBL" id="MCF2514193.1"/>
    </source>
</evidence>
<proteinExistence type="predicted"/>